<evidence type="ECO:0000313" key="3">
    <source>
        <dbReference type="EMBL" id="TDP63488.1"/>
    </source>
</evidence>
<dbReference type="InterPro" id="IPR036866">
    <property type="entry name" value="RibonucZ/Hydroxyglut_hydro"/>
</dbReference>
<evidence type="ECO:0000313" key="4">
    <source>
        <dbReference type="Proteomes" id="UP000295361"/>
    </source>
</evidence>
<dbReference type="Pfam" id="PF00753">
    <property type="entry name" value="Lactamase_B"/>
    <property type="match status" value="1"/>
</dbReference>
<gene>
    <name evidence="3" type="ORF">DES47_105494</name>
</gene>
<keyword evidence="4" id="KW-1185">Reference proteome</keyword>
<dbReference type="FunCoup" id="A0A4V3CT33">
    <property type="interactions" value="416"/>
</dbReference>
<dbReference type="AlphaFoldDB" id="A0A4V3CT33"/>
<dbReference type="SUPFAM" id="SSF56281">
    <property type="entry name" value="Metallo-hydrolase/oxidoreductase"/>
    <property type="match status" value="1"/>
</dbReference>
<dbReference type="SMART" id="SM00849">
    <property type="entry name" value="Lactamase_B"/>
    <property type="match status" value="1"/>
</dbReference>
<accession>A0A4V3CT33</accession>
<dbReference type="CDD" id="cd07719">
    <property type="entry name" value="arylsulfatase_AtsA-like_MBL-fold"/>
    <property type="match status" value="1"/>
</dbReference>
<dbReference type="RefSeq" id="WP_133702648.1">
    <property type="nucleotide sequence ID" value="NZ_SNXS01000005.1"/>
</dbReference>
<reference evidence="3 4" key="1">
    <citation type="submission" date="2019-03" db="EMBL/GenBank/DDBJ databases">
        <title>Genomic Encyclopedia of Type Strains, Phase IV (KMG-IV): sequencing the most valuable type-strain genomes for metagenomic binning, comparative biology and taxonomic classification.</title>
        <authorList>
            <person name="Goeker M."/>
        </authorList>
    </citation>
    <scope>NUCLEOTIDE SEQUENCE [LARGE SCALE GENOMIC DNA]</scope>
    <source>
        <strain evidence="3 4">DSM 16998</strain>
    </source>
</reference>
<dbReference type="InterPro" id="IPR001279">
    <property type="entry name" value="Metallo-B-lactamas"/>
</dbReference>
<proteinExistence type="predicted"/>
<dbReference type="InParanoid" id="A0A4V3CT33"/>
<dbReference type="PANTHER" id="PTHR46018">
    <property type="entry name" value="ZINC PHOSPHODIESTERASE ELAC PROTEIN 1"/>
    <property type="match status" value="1"/>
</dbReference>
<dbReference type="GO" id="GO:0042781">
    <property type="term" value="F:3'-tRNA processing endoribonuclease activity"/>
    <property type="evidence" value="ECO:0007669"/>
    <property type="project" value="TreeGrafter"/>
</dbReference>
<dbReference type="OrthoDB" id="9803916at2"/>
<protein>
    <submittedName>
        <fullName evidence="3">Ribonuclease Z</fullName>
    </submittedName>
</protein>
<dbReference type="Proteomes" id="UP000295361">
    <property type="component" value="Unassembled WGS sequence"/>
</dbReference>
<name>A0A4V3CT33_9BURK</name>
<dbReference type="InterPro" id="IPR044094">
    <property type="entry name" value="AtsA-like_MBL-fold"/>
</dbReference>
<organism evidence="3 4">
    <name type="scientific">Roseateles toxinivorans</name>
    <dbReference type="NCBI Taxonomy" id="270368"/>
    <lineage>
        <taxon>Bacteria</taxon>
        <taxon>Pseudomonadati</taxon>
        <taxon>Pseudomonadota</taxon>
        <taxon>Betaproteobacteria</taxon>
        <taxon>Burkholderiales</taxon>
        <taxon>Sphaerotilaceae</taxon>
        <taxon>Roseateles</taxon>
    </lineage>
</organism>
<feature type="domain" description="Metallo-beta-lactamase" evidence="2">
    <location>
        <begin position="71"/>
        <end position="273"/>
    </location>
</feature>
<sequence>MSKTRRRLMGLLIVLMLLGTAAYALRARLAMALAGPLAVERLSADIQATLPDGLHVGLCGAGSPFPDELRSGPCTVVLAGQRLFVFDAGNASARNIAKLGFNPGRIEALFLTHFHSDHIDGLGELLLQRWVSASNREPLPVHGPDGVAPLLAGLMQTYAPDRQYRVAHHGDAIMPASGFGGRAMPFALQGEAPQVLLKDGELEISAFAVNHAPIHPAVGYRIRYKGRSVVLSGDTVKSAAVQSAAADADLLVHEALSLPLMALLQQAAGQAGRANLKQIFKDIENYHATPEQAAETARDARVGYLLLNHIVPTLPPLPGMEAAFLGDAPSIFSGPLRVGVDGDFISLPAGSKAISASRRF</sequence>
<dbReference type="PANTHER" id="PTHR46018:SF2">
    <property type="entry name" value="ZINC PHOSPHODIESTERASE ELAC PROTEIN 1"/>
    <property type="match status" value="1"/>
</dbReference>
<comment type="caution">
    <text evidence="3">The sequence shown here is derived from an EMBL/GenBank/DDBJ whole genome shotgun (WGS) entry which is preliminary data.</text>
</comment>
<dbReference type="PROSITE" id="PS51318">
    <property type="entry name" value="TAT"/>
    <property type="match status" value="1"/>
</dbReference>
<evidence type="ECO:0000259" key="2">
    <source>
        <dbReference type="SMART" id="SM00849"/>
    </source>
</evidence>
<keyword evidence="1" id="KW-0378">Hydrolase</keyword>
<dbReference type="Gene3D" id="3.60.15.10">
    <property type="entry name" value="Ribonuclease Z/Hydroxyacylglutathione hydrolase-like"/>
    <property type="match status" value="1"/>
</dbReference>
<dbReference type="InterPro" id="IPR006311">
    <property type="entry name" value="TAT_signal"/>
</dbReference>
<dbReference type="EMBL" id="SNXS01000005">
    <property type="protein sequence ID" value="TDP63488.1"/>
    <property type="molecule type" value="Genomic_DNA"/>
</dbReference>
<evidence type="ECO:0000256" key="1">
    <source>
        <dbReference type="ARBA" id="ARBA00022801"/>
    </source>
</evidence>